<dbReference type="Proteomes" id="UP000095280">
    <property type="component" value="Unplaced"/>
</dbReference>
<dbReference type="PANTHER" id="PTHR40237">
    <property type="entry name" value="LD44813P"/>
    <property type="match status" value="1"/>
</dbReference>
<keyword evidence="2" id="KW-1185">Reference proteome</keyword>
<reference evidence="3" key="1">
    <citation type="submission" date="2016-11" db="UniProtKB">
        <authorList>
            <consortium name="WormBaseParasite"/>
        </authorList>
    </citation>
    <scope>IDENTIFICATION</scope>
</reference>
<name>A0A1I8IBK1_9PLAT</name>
<dbReference type="PANTHER" id="PTHR40237:SF1">
    <property type="entry name" value="LD44813P"/>
    <property type="match status" value="1"/>
</dbReference>
<accession>A0A1I8IBK1</accession>
<sequence>MKLSDEAEQELAQVESVLKPLPNVKLEARLDTTLRFQLLRQEDADPALPPTRGLSRQPAGRGDPQQDAQPEAHGRPGPAGRGRGREGHRGPQVARTVAFVHNWLRDNPLCSAAEEIAEIKSRLLDKQEGDRLKLLQAESRVQLTAAKAGYRLSLQLTLPNDYPESRAEVELLSSNLPSSVSRQAVARSAEIARRCVEPPSYRGKDKKLRQQAAAWKPSPCLLPVAEFAFSFLRSCATQRCPVCDKPALATAAAATATASSVEDPADQLEF</sequence>
<proteinExistence type="predicted"/>
<dbReference type="WBParaSite" id="maker-uti_cns_0011037-snap-gene-0.4-mRNA-1">
    <property type="protein sequence ID" value="maker-uti_cns_0011037-snap-gene-0.4-mRNA-1"/>
    <property type="gene ID" value="maker-uti_cns_0011037-snap-gene-0.4"/>
</dbReference>
<dbReference type="AlphaFoldDB" id="A0A1I8IBK1"/>
<protein>
    <submittedName>
        <fullName evidence="3">RWD domain-containing protein</fullName>
    </submittedName>
</protein>
<organism evidence="2 3">
    <name type="scientific">Macrostomum lignano</name>
    <dbReference type="NCBI Taxonomy" id="282301"/>
    <lineage>
        <taxon>Eukaryota</taxon>
        <taxon>Metazoa</taxon>
        <taxon>Spiralia</taxon>
        <taxon>Lophotrochozoa</taxon>
        <taxon>Platyhelminthes</taxon>
        <taxon>Rhabditophora</taxon>
        <taxon>Macrostomorpha</taxon>
        <taxon>Macrostomida</taxon>
        <taxon>Macrostomidae</taxon>
        <taxon>Macrostomum</taxon>
    </lineage>
</organism>
<feature type="region of interest" description="Disordered" evidence="1">
    <location>
        <begin position="40"/>
        <end position="91"/>
    </location>
</feature>
<evidence type="ECO:0000256" key="1">
    <source>
        <dbReference type="SAM" id="MobiDB-lite"/>
    </source>
</evidence>
<evidence type="ECO:0000313" key="2">
    <source>
        <dbReference type="Proteomes" id="UP000095280"/>
    </source>
</evidence>
<evidence type="ECO:0000313" key="3">
    <source>
        <dbReference type="WBParaSite" id="maker-uti_cns_0011037-snap-gene-0.4-mRNA-1"/>
    </source>
</evidence>